<dbReference type="GO" id="GO:0016740">
    <property type="term" value="F:transferase activity"/>
    <property type="evidence" value="ECO:0007669"/>
    <property type="project" value="UniProtKB-KW"/>
</dbReference>
<dbReference type="EC" id="2.8.2.-" evidence="2"/>
<dbReference type="SUPFAM" id="SSF52540">
    <property type="entry name" value="P-loop containing nucleoside triphosphate hydrolases"/>
    <property type="match status" value="1"/>
</dbReference>
<keyword evidence="1 2" id="KW-0808">Transferase</keyword>
<dbReference type="RefSeq" id="WP_281046422.1">
    <property type="nucleotide sequence ID" value="NZ_JARYGZ010000006.1"/>
</dbReference>
<reference evidence="2" key="1">
    <citation type="submission" date="2023-04" db="EMBL/GenBank/DDBJ databases">
        <title>Sphingomonas sp. MAHUQ-71 isolated from rice field.</title>
        <authorList>
            <person name="Huq M.A."/>
        </authorList>
    </citation>
    <scope>NUCLEOTIDE SEQUENCE</scope>
    <source>
        <strain evidence="2">MAHUQ-71</strain>
    </source>
</reference>
<dbReference type="Gene3D" id="3.40.50.300">
    <property type="entry name" value="P-loop containing nucleotide triphosphate hydrolases"/>
    <property type="match status" value="1"/>
</dbReference>
<keyword evidence="3" id="KW-1185">Reference proteome</keyword>
<protein>
    <submittedName>
        <fullName evidence="2">Sulfotransferase</fullName>
        <ecNumber evidence="2">2.8.2.-</ecNumber>
    </submittedName>
</protein>
<evidence type="ECO:0000313" key="2">
    <source>
        <dbReference type="EMBL" id="MDH7641081.1"/>
    </source>
</evidence>
<dbReference type="PANTHER" id="PTHR12788:SF10">
    <property type="entry name" value="PROTEIN-TYROSINE SULFOTRANSFERASE"/>
    <property type="match status" value="1"/>
</dbReference>
<gene>
    <name evidence="2" type="ORF">QGN17_20270</name>
</gene>
<dbReference type="PANTHER" id="PTHR12788">
    <property type="entry name" value="PROTEIN-TYROSINE SULFOTRANSFERASE 2"/>
    <property type="match status" value="1"/>
</dbReference>
<dbReference type="InterPro" id="IPR027417">
    <property type="entry name" value="P-loop_NTPase"/>
</dbReference>
<dbReference type="Pfam" id="PF13469">
    <property type="entry name" value="Sulfotransfer_3"/>
    <property type="match status" value="1"/>
</dbReference>
<evidence type="ECO:0000256" key="1">
    <source>
        <dbReference type="ARBA" id="ARBA00022679"/>
    </source>
</evidence>
<accession>A0ABT6N7I8</accession>
<name>A0ABT6N7I8_9SPHN</name>
<proteinExistence type="predicted"/>
<evidence type="ECO:0000313" key="3">
    <source>
        <dbReference type="Proteomes" id="UP001160625"/>
    </source>
</evidence>
<organism evidence="2 3">
    <name type="scientific">Sphingomonas oryzagri</name>
    <dbReference type="NCBI Taxonomy" id="3042314"/>
    <lineage>
        <taxon>Bacteria</taxon>
        <taxon>Pseudomonadati</taxon>
        <taxon>Pseudomonadota</taxon>
        <taxon>Alphaproteobacteria</taxon>
        <taxon>Sphingomonadales</taxon>
        <taxon>Sphingomonadaceae</taxon>
        <taxon>Sphingomonas</taxon>
    </lineage>
</organism>
<sequence length="285" mass="31911">MNGASPVIFDRPVFLLSSPRSGSTLLLKTMAQAPDALTIGGESHALIETIPGLHPFDRGWSSNRLEATDATPAIAGELRHRFAMTLRDRDGIPSRGAVRMVEKTPKNSLRVPFFDAIFPDALYVYLHRDVRQTLSSMIEAWSSGLFRTYPRLPDWPGTPWSLLLVPGWQDWRGLPLPEIVARQWAAVTSLLLDDLDRLPKERTMALAYDQLVATPRPTMEALSRAVGLGWDRPLDGNLPLSATTVTAPSAEKWRRHEAEIRAIWPIVEPVDTRARAWLEAHRIAF</sequence>
<comment type="caution">
    <text evidence="2">The sequence shown here is derived from an EMBL/GenBank/DDBJ whole genome shotgun (WGS) entry which is preliminary data.</text>
</comment>
<dbReference type="EMBL" id="JARYGZ010000006">
    <property type="protein sequence ID" value="MDH7641081.1"/>
    <property type="molecule type" value="Genomic_DNA"/>
</dbReference>
<dbReference type="Proteomes" id="UP001160625">
    <property type="component" value="Unassembled WGS sequence"/>
</dbReference>
<dbReference type="InterPro" id="IPR026634">
    <property type="entry name" value="TPST-like"/>
</dbReference>